<gene>
    <name evidence="3" type="ORF">DPMN_156599</name>
</gene>
<dbReference type="SUPFAM" id="SSF81383">
    <property type="entry name" value="F-box domain"/>
    <property type="match status" value="1"/>
</dbReference>
<dbReference type="InterPro" id="IPR036047">
    <property type="entry name" value="F-box-like_dom_sf"/>
</dbReference>
<proteinExistence type="predicted"/>
<dbReference type="InterPro" id="IPR036322">
    <property type="entry name" value="WD40_repeat_dom_sf"/>
</dbReference>
<dbReference type="PANTHER" id="PTHR14381">
    <property type="entry name" value="DACTYLIN"/>
    <property type="match status" value="1"/>
</dbReference>
<keyword evidence="1" id="KW-0853">WD repeat</keyword>
<dbReference type="Pfam" id="PF12937">
    <property type="entry name" value="F-box-like"/>
    <property type="match status" value="1"/>
</dbReference>
<dbReference type="GO" id="GO:0019005">
    <property type="term" value="C:SCF ubiquitin ligase complex"/>
    <property type="evidence" value="ECO:0007669"/>
    <property type="project" value="TreeGrafter"/>
</dbReference>
<dbReference type="AlphaFoldDB" id="A0A9D4FR01"/>
<dbReference type="Gene3D" id="1.20.1280.50">
    <property type="match status" value="1"/>
</dbReference>
<dbReference type="Proteomes" id="UP000828390">
    <property type="component" value="Unassembled WGS sequence"/>
</dbReference>
<reference evidence="3" key="1">
    <citation type="journal article" date="2019" name="bioRxiv">
        <title>The Genome of the Zebra Mussel, Dreissena polymorpha: A Resource for Invasive Species Research.</title>
        <authorList>
            <person name="McCartney M.A."/>
            <person name="Auch B."/>
            <person name="Kono T."/>
            <person name="Mallez S."/>
            <person name="Zhang Y."/>
            <person name="Obille A."/>
            <person name="Becker A."/>
            <person name="Abrahante J.E."/>
            <person name="Garbe J."/>
            <person name="Badalamenti J.P."/>
            <person name="Herman A."/>
            <person name="Mangelson H."/>
            <person name="Liachko I."/>
            <person name="Sullivan S."/>
            <person name="Sone E.D."/>
            <person name="Koren S."/>
            <person name="Silverstein K.A.T."/>
            <person name="Beckman K.B."/>
            <person name="Gohl D.M."/>
        </authorList>
    </citation>
    <scope>NUCLEOTIDE SEQUENCE</scope>
    <source>
        <strain evidence="3">Duluth1</strain>
        <tissue evidence="3">Whole animal</tissue>
    </source>
</reference>
<dbReference type="InterPro" id="IPR015943">
    <property type="entry name" value="WD40/YVTN_repeat-like_dom_sf"/>
</dbReference>
<evidence type="ECO:0000313" key="4">
    <source>
        <dbReference type="Proteomes" id="UP000828390"/>
    </source>
</evidence>
<dbReference type="SMART" id="SM00320">
    <property type="entry name" value="WD40"/>
    <property type="match status" value="5"/>
</dbReference>
<organism evidence="3 4">
    <name type="scientific">Dreissena polymorpha</name>
    <name type="common">Zebra mussel</name>
    <name type="synonym">Mytilus polymorpha</name>
    <dbReference type="NCBI Taxonomy" id="45954"/>
    <lineage>
        <taxon>Eukaryota</taxon>
        <taxon>Metazoa</taxon>
        <taxon>Spiralia</taxon>
        <taxon>Lophotrochozoa</taxon>
        <taxon>Mollusca</taxon>
        <taxon>Bivalvia</taxon>
        <taxon>Autobranchia</taxon>
        <taxon>Heteroconchia</taxon>
        <taxon>Euheterodonta</taxon>
        <taxon>Imparidentia</taxon>
        <taxon>Neoheterodontei</taxon>
        <taxon>Myida</taxon>
        <taxon>Dreissenoidea</taxon>
        <taxon>Dreissenidae</taxon>
        <taxon>Dreissena</taxon>
    </lineage>
</organism>
<dbReference type="PANTHER" id="PTHR14381:SF1">
    <property type="entry name" value="F-BOX_WD REPEAT-CONTAINING PROTEIN 4"/>
    <property type="match status" value="1"/>
</dbReference>
<dbReference type="PROSITE" id="PS50082">
    <property type="entry name" value="WD_REPEATS_2"/>
    <property type="match status" value="1"/>
</dbReference>
<dbReference type="Gene3D" id="2.130.10.10">
    <property type="entry name" value="YVTN repeat-like/Quinoprotein amine dehydrogenase"/>
    <property type="match status" value="1"/>
</dbReference>
<dbReference type="InterPro" id="IPR001680">
    <property type="entry name" value="WD40_rpt"/>
</dbReference>
<dbReference type="OrthoDB" id="435188at2759"/>
<accession>A0A9D4FR01</accession>
<evidence type="ECO:0000256" key="1">
    <source>
        <dbReference type="PROSITE-ProRule" id="PRU00221"/>
    </source>
</evidence>
<dbReference type="Pfam" id="PF00400">
    <property type="entry name" value="WD40"/>
    <property type="match status" value="2"/>
</dbReference>
<keyword evidence="4" id="KW-1185">Reference proteome</keyword>
<comment type="caution">
    <text evidence="3">The sequence shown here is derived from an EMBL/GenBank/DDBJ whole genome shotgun (WGS) entry which is preliminary data.</text>
</comment>
<protein>
    <recommendedName>
        <fullName evidence="2">F-box domain-containing protein</fullName>
    </recommendedName>
</protein>
<reference evidence="3" key="2">
    <citation type="submission" date="2020-11" db="EMBL/GenBank/DDBJ databases">
        <authorList>
            <person name="McCartney M.A."/>
            <person name="Auch B."/>
            <person name="Kono T."/>
            <person name="Mallez S."/>
            <person name="Becker A."/>
            <person name="Gohl D.M."/>
            <person name="Silverstein K.A.T."/>
            <person name="Koren S."/>
            <person name="Bechman K.B."/>
            <person name="Herman A."/>
            <person name="Abrahante J.E."/>
            <person name="Garbe J."/>
        </authorList>
    </citation>
    <scope>NUCLEOTIDE SEQUENCE</scope>
    <source>
        <strain evidence="3">Duluth1</strain>
        <tissue evidence="3">Whole animal</tissue>
    </source>
</reference>
<dbReference type="InterPro" id="IPR052301">
    <property type="entry name" value="SCF_F-box/WD-repeat"/>
</dbReference>
<dbReference type="InterPro" id="IPR001810">
    <property type="entry name" value="F-box_dom"/>
</dbReference>
<dbReference type="PROSITE" id="PS50181">
    <property type="entry name" value="FBOX"/>
    <property type="match status" value="1"/>
</dbReference>
<dbReference type="FunFam" id="2.130.10.10:FF:002194">
    <property type="entry name" value="Uncharacterized protein"/>
    <property type="match status" value="1"/>
</dbReference>
<sequence>MASRCTSRKPTPDIRPQAIRTNLPTEKSDSESVIRTVNLTELPDVVLFAVFSHCTTETLGKICQVCKRLQKLVYCDIVWAKFAKQALMIYASGRKSKWKVTCLHEHCRLSTHWVRKQCTEFILARNSSRLLPWMQMDQDKLWVSSKHLIRSYNLHVRGLPKKAKKHVLALPNTQDVTRFAVKDNVVVSGCRDGSVYMFEGGRCVKAFYKLHETDAQAVDFHNNILVSGSRDKTVKIVSLGNEVSHDHHQPIRAVINLRERVWSLAIQPAGGSFTVGTAGVRGTPSLSVWDLHSESLLHTLGDYRYGAGVLDMKYEDDHCLLSCGYDACLRLWDLRTGKCVNEWTEPYDSTLYCVQTDSNVAMVTGTAQHGMVRLWDKRTNVPVQEYFFGQKSPVYSLAFDSRRIYAALDLSTNYKDFTDMQK</sequence>
<name>A0A9D4FR01_DREPO</name>
<dbReference type="SUPFAM" id="SSF50978">
    <property type="entry name" value="WD40 repeat-like"/>
    <property type="match status" value="1"/>
</dbReference>
<dbReference type="EMBL" id="JAIWYP010000007">
    <property type="protein sequence ID" value="KAH3802902.1"/>
    <property type="molecule type" value="Genomic_DNA"/>
</dbReference>
<feature type="repeat" description="WD" evidence="1">
    <location>
        <begin position="320"/>
        <end position="342"/>
    </location>
</feature>
<evidence type="ECO:0000259" key="2">
    <source>
        <dbReference type="PROSITE" id="PS50181"/>
    </source>
</evidence>
<evidence type="ECO:0000313" key="3">
    <source>
        <dbReference type="EMBL" id="KAH3802902.1"/>
    </source>
</evidence>
<dbReference type="GO" id="GO:0031146">
    <property type="term" value="P:SCF-dependent proteasomal ubiquitin-dependent protein catabolic process"/>
    <property type="evidence" value="ECO:0007669"/>
    <property type="project" value="TreeGrafter"/>
</dbReference>
<feature type="domain" description="F-box" evidence="2">
    <location>
        <begin position="36"/>
        <end position="82"/>
    </location>
</feature>